<feature type="compositionally biased region" description="Polar residues" evidence="1">
    <location>
        <begin position="1"/>
        <end position="13"/>
    </location>
</feature>
<gene>
    <name evidence="2" type="ORF">EMEDMD4_310021</name>
</gene>
<dbReference type="Proteomes" id="UP000507954">
    <property type="component" value="Unassembled WGS sequence"/>
</dbReference>
<reference evidence="2" key="1">
    <citation type="submission" date="2019-06" db="EMBL/GenBank/DDBJ databases">
        <authorList>
            <person name="Le Quere A."/>
            <person name="Colella S."/>
        </authorList>
    </citation>
    <scope>NUCLEOTIDE SEQUENCE</scope>
    <source>
        <strain evidence="2">EmedicaeMD41</strain>
    </source>
</reference>
<accession>A0A508X1R2</accession>
<feature type="region of interest" description="Disordered" evidence="1">
    <location>
        <begin position="59"/>
        <end position="100"/>
    </location>
</feature>
<feature type="region of interest" description="Disordered" evidence="1">
    <location>
        <begin position="1"/>
        <end position="26"/>
    </location>
</feature>
<dbReference type="EMBL" id="CABFNB010000097">
    <property type="protein sequence ID" value="VTZ61772.1"/>
    <property type="molecule type" value="Genomic_DNA"/>
</dbReference>
<evidence type="ECO:0000313" key="2">
    <source>
        <dbReference type="EMBL" id="VTZ61772.1"/>
    </source>
</evidence>
<sequence>MPTGGQDENSAQSCPHRPIQPGVGISRPGAVIAAGDLPCAKGRPYHYGGHGIARTGLGNGAAQLLPDPDGLQNPRRIAEERPRGRRRRYQERVQVQIRLE</sequence>
<protein>
    <submittedName>
        <fullName evidence="2">Uncharacterized protein</fullName>
    </submittedName>
</protein>
<name>A0A508X1R2_9HYPH</name>
<dbReference type="AlphaFoldDB" id="A0A508X1R2"/>
<proteinExistence type="predicted"/>
<organism evidence="2">
    <name type="scientific">Sinorhizobium medicae</name>
    <dbReference type="NCBI Taxonomy" id="110321"/>
    <lineage>
        <taxon>Bacteria</taxon>
        <taxon>Pseudomonadati</taxon>
        <taxon>Pseudomonadota</taxon>
        <taxon>Alphaproteobacteria</taxon>
        <taxon>Hyphomicrobiales</taxon>
        <taxon>Rhizobiaceae</taxon>
        <taxon>Sinorhizobium/Ensifer group</taxon>
        <taxon>Sinorhizobium</taxon>
    </lineage>
</organism>
<evidence type="ECO:0000256" key="1">
    <source>
        <dbReference type="SAM" id="MobiDB-lite"/>
    </source>
</evidence>